<evidence type="ECO:0000313" key="4">
    <source>
        <dbReference type="EMBL" id="MFC7179675.1"/>
    </source>
</evidence>
<keyword evidence="2" id="KW-0812">Transmembrane</keyword>
<dbReference type="EMBL" id="JBHTAJ010000013">
    <property type="protein sequence ID" value="MFC7179675.1"/>
    <property type="molecule type" value="Genomic_DNA"/>
</dbReference>
<protein>
    <submittedName>
        <fullName evidence="4">HPP family protein</fullName>
    </submittedName>
</protein>
<dbReference type="RefSeq" id="WP_345709144.1">
    <property type="nucleotide sequence ID" value="NZ_BAABKV010000001.1"/>
</dbReference>
<feature type="transmembrane region" description="Helical" evidence="2">
    <location>
        <begin position="40"/>
        <end position="62"/>
    </location>
</feature>
<dbReference type="InterPro" id="IPR058581">
    <property type="entry name" value="TM_HPP"/>
</dbReference>
<accession>A0ABW2FQY5</accession>
<name>A0ABW2FQY5_9ACTN</name>
<keyword evidence="2" id="KW-0472">Membrane</keyword>
<keyword evidence="2" id="KW-1133">Transmembrane helix</keyword>
<evidence type="ECO:0000259" key="3">
    <source>
        <dbReference type="Pfam" id="PF04982"/>
    </source>
</evidence>
<dbReference type="Pfam" id="PF04982">
    <property type="entry name" value="TM_HPP"/>
    <property type="match status" value="1"/>
</dbReference>
<evidence type="ECO:0000313" key="5">
    <source>
        <dbReference type="Proteomes" id="UP001596435"/>
    </source>
</evidence>
<feature type="region of interest" description="Disordered" evidence="1">
    <location>
        <begin position="1"/>
        <end position="41"/>
    </location>
</feature>
<dbReference type="InterPro" id="IPR007065">
    <property type="entry name" value="HPP"/>
</dbReference>
<evidence type="ECO:0000256" key="1">
    <source>
        <dbReference type="SAM" id="MobiDB-lite"/>
    </source>
</evidence>
<keyword evidence="5" id="KW-1185">Reference proteome</keyword>
<proteinExistence type="predicted"/>
<feature type="domain" description="HPP transmembrane region" evidence="3">
    <location>
        <begin position="41"/>
        <end position="177"/>
    </location>
</feature>
<gene>
    <name evidence="4" type="ORF">ACFQMG_08875</name>
</gene>
<sequence length="188" mass="18936">MNPELTMSTPSAPPERPGATARALRRPVTSRAPARPSPSAAAHTLGSTAAVLLMLVAVGTVIHQPLLIPPLAASAALVHSVPHLPLAQPRSVVGGHLLCGLVGLGVHATLGSSPWTAALAGVLALATTMLARTPHSPACATAVIATLQGPPPVRFVASVAGAAVLLVAGGWLTAKARRAAPAYPAYWW</sequence>
<organism evidence="4 5">
    <name type="scientific">Kitasatospora paranensis</name>
    <dbReference type="NCBI Taxonomy" id="258053"/>
    <lineage>
        <taxon>Bacteria</taxon>
        <taxon>Bacillati</taxon>
        <taxon>Actinomycetota</taxon>
        <taxon>Actinomycetes</taxon>
        <taxon>Kitasatosporales</taxon>
        <taxon>Streptomycetaceae</taxon>
        <taxon>Kitasatospora</taxon>
    </lineage>
</organism>
<dbReference type="PANTHER" id="PTHR33741:SF5">
    <property type="entry name" value="TRANSMEMBRANE PROTEIN DDB_G0269096-RELATED"/>
    <property type="match status" value="1"/>
</dbReference>
<reference evidence="5" key="1">
    <citation type="journal article" date="2019" name="Int. J. Syst. Evol. Microbiol.">
        <title>The Global Catalogue of Microorganisms (GCM) 10K type strain sequencing project: providing services to taxonomists for standard genome sequencing and annotation.</title>
        <authorList>
            <consortium name="The Broad Institute Genomics Platform"/>
            <consortium name="The Broad Institute Genome Sequencing Center for Infectious Disease"/>
            <person name="Wu L."/>
            <person name="Ma J."/>
        </authorList>
    </citation>
    <scope>NUCLEOTIDE SEQUENCE [LARGE SCALE GENOMIC DNA]</scope>
    <source>
        <strain evidence="5">CGMCC 1.12859</strain>
    </source>
</reference>
<dbReference type="Proteomes" id="UP001596435">
    <property type="component" value="Unassembled WGS sequence"/>
</dbReference>
<feature type="transmembrane region" description="Helical" evidence="2">
    <location>
        <begin position="155"/>
        <end position="174"/>
    </location>
</feature>
<feature type="compositionally biased region" description="Polar residues" evidence="1">
    <location>
        <begin position="1"/>
        <end position="10"/>
    </location>
</feature>
<feature type="compositionally biased region" description="Low complexity" evidence="1">
    <location>
        <begin position="26"/>
        <end position="41"/>
    </location>
</feature>
<dbReference type="PANTHER" id="PTHR33741">
    <property type="entry name" value="TRANSMEMBRANE PROTEIN DDB_G0269096-RELATED"/>
    <property type="match status" value="1"/>
</dbReference>
<comment type="caution">
    <text evidence="4">The sequence shown here is derived from an EMBL/GenBank/DDBJ whole genome shotgun (WGS) entry which is preliminary data.</text>
</comment>
<evidence type="ECO:0000256" key="2">
    <source>
        <dbReference type="SAM" id="Phobius"/>
    </source>
</evidence>